<dbReference type="Proteomes" id="UP000019471">
    <property type="component" value="Unassembled WGS sequence"/>
</dbReference>
<comment type="caution">
    <text evidence="2">The sequence shown here is derived from an EMBL/GenBank/DDBJ whole genome shotgun (WGS) entry which is preliminary data.</text>
</comment>
<reference evidence="2 3" key="1">
    <citation type="submission" date="2013-03" db="EMBL/GenBank/DDBJ databases">
        <title>The Genome Sequence of Cladophialophora psammophila CBS 110553.</title>
        <authorList>
            <consortium name="The Broad Institute Genomics Platform"/>
            <person name="Cuomo C."/>
            <person name="de Hoog S."/>
            <person name="Gorbushina A."/>
            <person name="Walker B."/>
            <person name="Young S.K."/>
            <person name="Zeng Q."/>
            <person name="Gargeya S."/>
            <person name="Fitzgerald M."/>
            <person name="Haas B."/>
            <person name="Abouelleil A."/>
            <person name="Allen A.W."/>
            <person name="Alvarado L."/>
            <person name="Arachchi H.M."/>
            <person name="Berlin A.M."/>
            <person name="Chapman S.B."/>
            <person name="Gainer-Dewar J."/>
            <person name="Goldberg J."/>
            <person name="Griggs A."/>
            <person name="Gujja S."/>
            <person name="Hansen M."/>
            <person name="Howarth C."/>
            <person name="Imamovic A."/>
            <person name="Ireland A."/>
            <person name="Larimer J."/>
            <person name="McCowan C."/>
            <person name="Murphy C."/>
            <person name="Pearson M."/>
            <person name="Poon T.W."/>
            <person name="Priest M."/>
            <person name="Roberts A."/>
            <person name="Saif S."/>
            <person name="Shea T."/>
            <person name="Sisk P."/>
            <person name="Sykes S."/>
            <person name="Wortman J."/>
            <person name="Nusbaum C."/>
            <person name="Birren B."/>
        </authorList>
    </citation>
    <scope>NUCLEOTIDE SEQUENCE [LARGE SCALE GENOMIC DNA]</scope>
    <source>
        <strain evidence="2 3">CBS 110553</strain>
    </source>
</reference>
<dbReference type="eggNOG" id="KOG1185">
    <property type="taxonomic scope" value="Eukaryota"/>
</dbReference>
<dbReference type="HOGENOM" id="CLU_1855074_0_0_1"/>
<dbReference type="AlphaFoldDB" id="W9X129"/>
<organism evidence="2 3">
    <name type="scientific">Cladophialophora psammophila CBS 110553</name>
    <dbReference type="NCBI Taxonomy" id="1182543"/>
    <lineage>
        <taxon>Eukaryota</taxon>
        <taxon>Fungi</taxon>
        <taxon>Dikarya</taxon>
        <taxon>Ascomycota</taxon>
        <taxon>Pezizomycotina</taxon>
        <taxon>Eurotiomycetes</taxon>
        <taxon>Chaetothyriomycetidae</taxon>
        <taxon>Chaetothyriales</taxon>
        <taxon>Herpotrichiellaceae</taxon>
        <taxon>Cladophialophora</taxon>
    </lineage>
</organism>
<dbReference type="RefSeq" id="XP_007745493.1">
    <property type="nucleotide sequence ID" value="XM_007747303.1"/>
</dbReference>
<accession>W9X129</accession>
<dbReference type="InterPro" id="IPR011766">
    <property type="entry name" value="TPP_enzyme_TPP-bd"/>
</dbReference>
<dbReference type="Pfam" id="PF02775">
    <property type="entry name" value="TPP_enzyme_C"/>
    <property type="match status" value="1"/>
</dbReference>
<evidence type="ECO:0000259" key="1">
    <source>
        <dbReference type="Pfam" id="PF02775"/>
    </source>
</evidence>
<dbReference type="SUPFAM" id="SSF52518">
    <property type="entry name" value="Thiamin diphosphate-binding fold (THDP-binding)"/>
    <property type="match status" value="1"/>
</dbReference>
<sequence length="138" mass="14741">MDESRDSDSVIVAQIVGDGTYLFSAPSSVYWLSSRYRIPILTVILNNKGWNAPWVSMQLVHPTGEGSRASNRDLHISFDPSPDYAGIAKAAGGDMVWTGVAETTGDFAATIKEAIQLVKSGRTAVVECKIPGIDPTVG</sequence>
<evidence type="ECO:0000313" key="2">
    <source>
        <dbReference type="EMBL" id="EXJ70641.1"/>
    </source>
</evidence>
<dbReference type="Gene3D" id="3.40.50.970">
    <property type="match status" value="1"/>
</dbReference>
<dbReference type="GeneID" id="19191420"/>
<evidence type="ECO:0000313" key="3">
    <source>
        <dbReference type="Proteomes" id="UP000019471"/>
    </source>
</evidence>
<dbReference type="EMBL" id="AMGX01000009">
    <property type="protein sequence ID" value="EXJ70641.1"/>
    <property type="molecule type" value="Genomic_DNA"/>
</dbReference>
<proteinExistence type="predicted"/>
<name>W9X129_9EURO</name>
<dbReference type="OrthoDB" id="2867507at2759"/>
<keyword evidence="3" id="KW-1185">Reference proteome</keyword>
<feature type="domain" description="Thiamine pyrophosphate enzyme TPP-binding" evidence="1">
    <location>
        <begin position="11"/>
        <end position="128"/>
    </location>
</feature>
<dbReference type="InterPro" id="IPR029061">
    <property type="entry name" value="THDP-binding"/>
</dbReference>
<gene>
    <name evidence="2" type="ORF">A1O5_06712</name>
</gene>
<dbReference type="GO" id="GO:0003824">
    <property type="term" value="F:catalytic activity"/>
    <property type="evidence" value="ECO:0007669"/>
    <property type="project" value="InterPro"/>
</dbReference>
<dbReference type="GO" id="GO:0030976">
    <property type="term" value="F:thiamine pyrophosphate binding"/>
    <property type="evidence" value="ECO:0007669"/>
    <property type="project" value="InterPro"/>
</dbReference>
<dbReference type="STRING" id="1182543.W9X129"/>
<protein>
    <recommendedName>
        <fullName evidence="1">Thiamine pyrophosphate enzyme TPP-binding domain-containing protein</fullName>
    </recommendedName>
</protein>